<evidence type="ECO:0000256" key="1">
    <source>
        <dbReference type="ARBA" id="ARBA00004651"/>
    </source>
</evidence>
<feature type="transmembrane region" description="Helical" evidence="6">
    <location>
        <begin position="198"/>
        <end position="215"/>
    </location>
</feature>
<accession>E0NJ92</accession>
<feature type="transmembrane region" description="Helical" evidence="6">
    <location>
        <begin position="152"/>
        <end position="174"/>
    </location>
</feature>
<dbReference type="Gene3D" id="1.20.1740.10">
    <property type="entry name" value="Amino acid/polyamine transporter I"/>
    <property type="match status" value="1"/>
</dbReference>
<feature type="transmembrane region" description="Helical" evidence="6">
    <location>
        <begin position="434"/>
        <end position="453"/>
    </location>
</feature>
<protein>
    <submittedName>
        <fullName evidence="7">Amino acid permease</fullName>
    </submittedName>
</protein>
<gene>
    <name evidence="7" type="ORF">HMPREF9225_0231</name>
</gene>
<dbReference type="InterPro" id="IPR002293">
    <property type="entry name" value="AA/rel_permease1"/>
</dbReference>
<keyword evidence="3 6" id="KW-0812">Transmembrane</keyword>
<comment type="subcellular location">
    <subcellularLocation>
        <location evidence="1">Cell membrane</location>
        <topology evidence="1">Multi-pass membrane protein</topology>
    </subcellularLocation>
</comment>
<dbReference type="GO" id="GO:0022857">
    <property type="term" value="F:transmembrane transporter activity"/>
    <property type="evidence" value="ECO:0007669"/>
    <property type="project" value="InterPro"/>
</dbReference>
<evidence type="ECO:0000256" key="6">
    <source>
        <dbReference type="SAM" id="Phobius"/>
    </source>
</evidence>
<dbReference type="eggNOG" id="COG0531">
    <property type="taxonomic scope" value="Bacteria"/>
</dbReference>
<feature type="transmembrane region" description="Helical" evidence="6">
    <location>
        <begin position="7"/>
        <end position="27"/>
    </location>
</feature>
<dbReference type="PANTHER" id="PTHR42770">
    <property type="entry name" value="AMINO ACID TRANSPORTER-RELATED"/>
    <property type="match status" value="1"/>
</dbReference>
<dbReference type="GO" id="GO:0005886">
    <property type="term" value="C:plasma membrane"/>
    <property type="evidence" value="ECO:0007669"/>
    <property type="project" value="UniProtKB-SubCell"/>
</dbReference>
<reference evidence="7 8" key="1">
    <citation type="submission" date="2010-07" db="EMBL/GenBank/DDBJ databases">
        <authorList>
            <person name="Muzny D."/>
            <person name="Qin X."/>
            <person name="Deng J."/>
            <person name="Jiang H."/>
            <person name="Liu Y."/>
            <person name="Qu J."/>
            <person name="Song X.-Z."/>
            <person name="Zhang L."/>
            <person name="Thornton R."/>
            <person name="Coyle M."/>
            <person name="Francisco L."/>
            <person name="Jackson L."/>
            <person name="Javaid M."/>
            <person name="Korchina V."/>
            <person name="Kovar C."/>
            <person name="Mata R."/>
            <person name="Mathew T."/>
            <person name="Ngo R."/>
            <person name="Nguyen L."/>
            <person name="Nguyen N."/>
            <person name="Okwuonu G."/>
            <person name="Ongeri F."/>
            <person name="Pham C."/>
            <person name="Simmons D."/>
            <person name="Wilczek-Boney K."/>
            <person name="Hale W."/>
            <person name="Jakkamsetti A."/>
            <person name="Pham P."/>
            <person name="Ruth R."/>
            <person name="San Lucas F."/>
            <person name="Warren J."/>
            <person name="Zhang J."/>
            <person name="Zhao Z."/>
            <person name="Zhou C."/>
            <person name="Zhu D."/>
            <person name="Lee S."/>
            <person name="Bess C."/>
            <person name="Blankenburg K."/>
            <person name="Forbes L."/>
            <person name="Fu Q."/>
            <person name="Gubbala S."/>
            <person name="Hirani K."/>
            <person name="Jayaseelan J.C."/>
            <person name="Lara F."/>
            <person name="Munidasa M."/>
            <person name="Palculict T."/>
            <person name="Patil S."/>
            <person name="Pu L.-L."/>
            <person name="Saada N."/>
            <person name="Tang L."/>
            <person name="Weissenberger G."/>
            <person name="Zhu Y."/>
            <person name="Hemphill L."/>
            <person name="Shang Y."/>
            <person name="Youmans B."/>
            <person name="Ayvaz T."/>
            <person name="Ross M."/>
            <person name="Santibanez J."/>
            <person name="Aqrawi P."/>
            <person name="Gross S."/>
            <person name="Joshi V."/>
            <person name="Fowler G."/>
            <person name="Nazareth L."/>
            <person name="Reid J."/>
            <person name="Worley K."/>
            <person name="Petrosino J."/>
            <person name="Highlander S."/>
            <person name="Gibbs R."/>
        </authorList>
    </citation>
    <scope>NUCLEOTIDE SEQUENCE [LARGE SCALE GENOMIC DNA]</scope>
    <source>
        <strain evidence="7 8">ATCC BAA-1640</strain>
    </source>
</reference>
<keyword evidence="4 6" id="KW-1133">Transmembrane helix</keyword>
<dbReference type="PIRSF" id="PIRSF006060">
    <property type="entry name" value="AA_transporter"/>
    <property type="match status" value="1"/>
</dbReference>
<dbReference type="EMBL" id="AEEH01000014">
    <property type="protein sequence ID" value="EFM26211.1"/>
    <property type="molecule type" value="Genomic_DNA"/>
</dbReference>
<feature type="transmembrane region" description="Helical" evidence="6">
    <location>
        <begin position="81"/>
        <end position="99"/>
    </location>
</feature>
<feature type="transmembrane region" description="Helical" evidence="6">
    <location>
        <begin position="353"/>
        <end position="377"/>
    </location>
</feature>
<dbReference type="OrthoDB" id="9762947at2"/>
<keyword evidence="8" id="KW-1185">Reference proteome</keyword>
<feature type="transmembrane region" description="Helical" evidence="6">
    <location>
        <begin position="328"/>
        <end position="347"/>
    </location>
</feature>
<feature type="transmembrane region" description="Helical" evidence="6">
    <location>
        <begin position="283"/>
        <end position="307"/>
    </location>
</feature>
<keyword evidence="2" id="KW-1003">Cell membrane</keyword>
<dbReference type="Proteomes" id="UP000003280">
    <property type="component" value="Unassembled WGS sequence"/>
</dbReference>
<name>E0NJ92_9FIRM</name>
<feature type="transmembrane region" description="Helical" evidence="6">
    <location>
        <begin position="39"/>
        <end position="60"/>
    </location>
</feature>
<evidence type="ECO:0000313" key="8">
    <source>
        <dbReference type="Proteomes" id="UP000003280"/>
    </source>
</evidence>
<feature type="transmembrane region" description="Helical" evidence="6">
    <location>
        <begin position="119"/>
        <end position="140"/>
    </location>
</feature>
<dbReference type="InterPro" id="IPR050367">
    <property type="entry name" value="APC_superfamily"/>
</dbReference>
<evidence type="ECO:0000313" key="7">
    <source>
        <dbReference type="EMBL" id="EFM26211.1"/>
    </source>
</evidence>
<organism evidence="7 8">
    <name type="scientific">Peptoniphilus duerdenii ATCC BAA-1640</name>
    <dbReference type="NCBI Taxonomy" id="862517"/>
    <lineage>
        <taxon>Bacteria</taxon>
        <taxon>Bacillati</taxon>
        <taxon>Bacillota</taxon>
        <taxon>Tissierellia</taxon>
        <taxon>Tissierellales</taxon>
        <taxon>Peptoniphilaceae</taxon>
        <taxon>Peptoniphilus</taxon>
    </lineage>
</organism>
<dbReference type="STRING" id="862517.HMPREF9225_0231"/>
<evidence type="ECO:0000256" key="5">
    <source>
        <dbReference type="ARBA" id="ARBA00023136"/>
    </source>
</evidence>
<evidence type="ECO:0000256" key="3">
    <source>
        <dbReference type="ARBA" id="ARBA00022692"/>
    </source>
</evidence>
<dbReference type="AlphaFoldDB" id="E0NJ92"/>
<proteinExistence type="predicted"/>
<dbReference type="PANTHER" id="PTHR42770:SF18">
    <property type="entry name" value="ARGININE_AGMATINE ANTIPORTER"/>
    <property type="match status" value="1"/>
</dbReference>
<feature type="transmembrane region" description="Helical" evidence="6">
    <location>
        <begin position="236"/>
        <end position="257"/>
    </location>
</feature>
<evidence type="ECO:0000256" key="4">
    <source>
        <dbReference type="ARBA" id="ARBA00022989"/>
    </source>
</evidence>
<comment type="caution">
    <text evidence="7">The sequence shown here is derived from an EMBL/GenBank/DDBJ whole genome shotgun (WGS) entry which is preliminary data.</text>
</comment>
<dbReference type="RefSeq" id="WP_008901067.1">
    <property type="nucleotide sequence ID" value="NZ_GL397071.1"/>
</dbReference>
<keyword evidence="5 6" id="KW-0472">Membrane</keyword>
<evidence type="ECO:0000256" key="2">
    <source>
        <dbReference type="ARBA" id="ARBA00022475"/>
    </source>
</evidence>
<sequence length="459" mass="49205">MKKKLGFYSIVLLTINSIIGTGIFLSPGSVVAKSGNKALMVYALAAIFSAVLAVTFAAAAKYVSKGGAAYAYTKAAFGDDLGYYVGITRYVAAGIAWGVMGTAVVKTVLKIFGLNYESLTTVTIGFMVLMGILMIINLLGTRVFEIINNLSTIGKVGALVTTIIVGLVMVLFLGENNYSAINNLTDDAGQVLGSNLDITGWVTAVIAAFYAFTGFESVASASEDMEEPEKNLPRAIPLAIGIIAVIYMGIVGIAMAINPEALVTSKEVVALADVFSNRIIRNLIIGGALVSMFGINVAASFGTPRILESMSNQGQVPKIFSKRTENGFPIASFLTTITIAVVIPLAFKFNMASIMIISSISRFIQFVIVPISIIMFYYGKQKEEVMPNVKRNFATDVIIPIIALGLTLVLLYKFNWVGQFTTVDDSGQTHANMFAIISMIVGYVVLPAVLMTWSKIKRK</sequence>
<feature type="transmembrane region" description="Helical" evidence="6">
    <location>
        <begin position="397"/>
        <end position="414"/>
    </location>
</feature>
<dbReference type="Pfam" id="PF13520">
    <property type="entry name" value="AA_permease_2"/>
    <property type="match status" value="1"/>
</dbReference>
<dbReference type="HOGENOM" id="CLU_007946_15_12_9"/>